<keyword evidence="1" id="KW-0472">Membrane</keyword>
<dbReference type="PANTHER" id="PTHR40076">
    <property type="entry name" value="MEMBRANE PROTEIN-RELATED"/>
    <property type="match status" value="1"/>
</dbReference>
<keyword evidence="1" id="KW-1133">Transmembrane helix</keyword>
<feature type="transmembrane region" description="Helical" evidence="1">
    <location>
        <begin position="207"/>
        <end position="233"/>
    </location>
</feature>
<dbReference type="Proteomes" id="UP000823883">
    <property type="component" value="Unassembled WGS sequence"/>
</dbReference>
<feature type="transmembrane region" description="Helical" evidence="1">
    <location>
        <begin position="158"/>
        <end position="182"/>
    </location>
</feature>
<reference evidence="2" key="2">
    <citation type="submission" date="2021-04" db="EMBL/GenBank/DDBJ databases">
        <authorList>
            <person name="Gilroy R."/>
        </authorList>
    </citation>
    <scope>NUCLEOTIDE SEQUENCE</scope>
    <source>
        <strain evidence="2">CHK183-5548</strain>
    </source>
</reference>
<protein>
    <submittedName>
        <fullName evidence="2">DUF975 family protein</fullName>
    </submittedName>
</protein>
<keyword evidence="1" id="KW-0812">Transmembrane</keyword>
<reference evidence="2" key="1">
    <citation type="journal article" date="2021" name="PeerJ">
        <title>Extensive microbial diversity within the chicken gut microbiome revealed by metagenomics and culture.</title>
        <authorList>
            <person name="Gilroy R."/>
            <person name="Ravi A."/>
            <person name="Getino M."/>
            <person name="Pursley I."/>
            <person name="Horton D.L."/>
            <person name="Alikhan N.F."/>
            <person name="Baker D."/>
            <person name="Gharbi K."/>
            <person name="Hall N."/>
            <person name="Watson M."/>
            <person name="Adriaenssens E.M."/>
            <person name="Foster-Nyarko E."/>
            <person name="Jarju S."/>
            <person name="Secka A."/>
            <person name="Antonio M."/>
            <person name="Oren A."/>
            <person name="Chaudhuri R.R."/>
            <person name="La Ragione R."/>
            <person name="Hildebrand F."/>
            <person name="Pallen M.J."/>
        </authorList>
    </citation>
    <scope>NUCLEOTIDE SEQUENCE</scope>
    <source>
        <strain evidence="2">CHK183-5548</strain>
    </source>
</reference>
<feature type="transmembrane region" description="Helical" evidence="1">
    <location>
        <begin position="63"/>
        <end position="94"/>
    </location>
</feature>
<feature type="transmembrane region" description="Helical" evidence="1">
    <location>
        <begin position="115"/>
        <end position="138"/>
    </location>
</feature>
<comment type="caution">
    <text evidence="2">The sequence shown here is derived from an EMBL/GenBank/DDBJ whole genome shotgun (WGS) entry which is preliminary data.</text>
</comment>
<dbReference type="AlphaFoldDB" id="A0A9D2PEH1"/>
<organism evidence="2 3">
    <name type="scientific">Candidatus Lachnoclostridium pullistercoris</name>
    <dbReference type="NCBI Taxonomy" id="2838632"/>
    <lineage>
        <taxon>Bacteria</taxon>
        <taxon>Bacillati</taxon>
        <taxon>Bacillota</taxon>
        <taxon>Clostridia</taxon>
        <taxon>Lachnospirales</taxon>
        <taxon>Lachnospiraceae</taxon>
    </lineage>
</organism>
<evidence type="ECO:0000313" key="2">
    <source>
        <dbReference type="EMBL" id="HJC48113.1"/>
    </source>
</evidence>
<dbReference type="Pfam" id="PF06161">
    <property type="entry name" value="DUF975"/>
    <property type="match status" value="1"/>
</dbReference>
<dbReference type="InterPro" id="IPR010380">
    <property type="entry name" value="DUF975"/>
</dbReference>
<sequence>MERKLKASELKRMARQALAGKYGISAGMQIVLALLALLAGIGLFIPLFFIVMGAEMGIGGEGIILGGLAAFFLLALIAAALGFIIMAGMIRFFYHICTGQKFGMGDLLYGFKNRWWRFLGLGALYELIGLIFGVPGTILQSVSALYPWATWLYGAQIMFQVLSAAVSLVISLFFGQTIYILVEDREKKVFSSLAESVRLMKGNKWRYFYLSLSFIGIALLAVCSFGIGFLWVYPYIYCTYIFFYLDIKRTCASGAQETER</sequence>
<proteinExistence type="predicted"/>
<accession>A0A9D2PEH1</accession>
<evidence type="ECO:0000256" key="1">
    <source>
        <dbReference type="SAM" id="Phobius"/>
    </source>
</evidence>
<dbReference type="EMBL" id="DWWL01000056">
    <property type="protein sequence ID" value="HJC48113.1"/>
    <property type="molecule type" value="Genomic_DNA"/>
</dbReference>
<evidence type="ECO:0000313" key="3">
    <source>
        <dbReference type="Proteomes" id="UP000823883"/>
    </source>
</evidence>
<name>A0A9D2PEH1_9FIRM</name>
<dbReference type="PANTHER" id="PTHR40076:SF1">
    <property type="entry name" value="MEMBRANE PROTEIN"/>
    <property type="match status" value="1"/>
</dbReference>
<gene>
    <name evidence="2" type="ORF">IAA04_08690</name>
</gene>
<feature type="transmembrane region" description="Helical" evidence="1">
    <location>
        <begin position="21"/>
        <end position="51"/>
    </location>
</feature>